<sequence length="425" mass="47012">MSLAAKPDRTKHSRTGENVRVAYGCSTMRGYRDQQEDRYAIHLELPVAGSSVQHENMFCGVYDGHRGSTMAEHVSNTLHVTLAASEAYQNRRYPEALDKSFRRMDQDVRDGKVVSDDVEEEDRNYPNPKGEPTASGCTATVALLSGLQLTVANAGDSRAVLCRDGKATRLSTDHSPYEPGELRRIKAAGSTVVRGKVGMMLAMTRSLGDIGAKSNPKVSIDKQAILGSPDVTETRLTLEDEFMVLATDGVWNSLLDRDKIGRTFLKELDAPALEAILARIGCLPEKVSKAAMVTKVDGLSKAEVRRAINPLNEEDQYTVYASGEATSSQNVCDAVRWCIAQRLPLAKVCECVLDFCFENFNGNDNMTIVVVAFLHGRSLKEWYTWVANRVRRAQGRKTRIFETFEPRPDSSMSLNQIVKQALQTV</sequence>
<dbReference type="EMBL" id="KV417270">
    <property type="protein sequence ID" value="KZP00258.1"/>
    <property type="molecule type" value="Genomic_DNA"/>
</dbReference>
<dbReference type="SUPFAM" id="SSF81606">
    <property type="entry name" value="PP2C-like"/>
    <property type="match status" value="2"/>
</dbReference>
<proteinExistence type="predicted"/>
<keyword evidence="4" id="KW-1185">Reference proteome</keyword>
<feature type="region of interest" description="Disordered" evidence="1">
    <location>
        <begin position="108"/>
        <end position="134"/>
    </location>
</feature>
<evidence type="ECO:0000256" key="1">
    <source>
        <dbReference type="SAM" id="MobiDB-lite"/>
    </source>
</evidence>
<name>A0A167QUP7_CALVF</name>
<protein>
    <submittedName>
        <fullName evidence="3">Protein serine/threonine phosphatase 2C</fullName>
    </submittedName>
</protein>
<dbReference type="InterPro" id="IPR015655">
    <property type="entry name" value="PP2C"/>
</dbReference>
<dbReference type="CDD" id="cd00143">
    <property type="entry name" value="PP2Cc"/>
    <property type="match status" value="1"/>
</dbReference>
<evidence type="ECO:0000259" key="2">
    <source>
        <dbReference type="PROSITE" id="PS51746"/>
    </source>
</evidence>
<dbReference type="STRING" id="1330018.A0A167QUP7"/>
<dbReference type="PROSITE" id="PS51746">
    <property type="entry name" value="PPM_2"/>
    <property type="match status" value="1"/>
</dbReference>
<feature type="domain" description="PPM-type phosphatase" evidence="2">
    <location>
        <begin position="22"/>
        <end position="373"/>
    </location>
</feature>
<gene>
    <name evidence="3" type="ORF">CALVIDRAFT_326451</name>
</gene>
<dbReference type="OrthoDB" id="659at2759"/>
<dbReference type="InterPro" id="IPR036457">
    <property type="entry name" value="PPM-type-like_dom_sf"/>
</dbReference>
<evidence type="ECO:0000313" key="4">
    <source>
        <dbReference type="Proteomes" id="UP000076738"/>
    </source>
</evidence>
<dbReference type="Proteomes" id="UP000076738">
    <property type="component" value="Unassembled WGS sequence"/>
</dbReference>
<evidence type="ECO:0000313" key="3">
    <source>
        <dbReference type="EMBL" id="KZP00258.1"/>
    </source>
</evidence>
<dbReference type="PANTHER" id="PTHR47992">
    <property type="entry name" value="PROTEIN PHOSPHATASE"/>
    <property type="match status" value="1"/>
</dbReference>
<dbReference type="Pfam" id="PF00481">
    <property type="entry name" value="PP2C"/>
    <property type="match status" value="1"/>
</dbReference>
<accession>A0A167QUP7</accession>
<reference evidence="3 4" key="1">
    <citation type="journal article" date="2016" name="Mol. Biol. Evol.">
        <title>Comparative Genomics of Early-Diverging Mushroom-Forming Fungi Provides Insights into the Origins of Lignocellulose Decay Capabilities.</title>
        <authorList>
            <person name="Nagy L.G."/>
            <person name="Riley R."/>
            <person name="Tritt A."/>
            <person name="Adam C."/>
            <person name="Daum C."/>
            <person name="Floudas D."/>
            <person name="Sun H."/>
            <person name="Yadav J.S."/>
            <person name="Pangilinan J."/>
            <person name="Larsson K.H."/>
            <person name="Matsuura K."/>
            <person name="Barry K."/>
            <person name="Labutti K."/>
            <person name="Kuo R."/>
            <person name="Ohm R.A."/>
            <person name="Bhattacharya S.S."/>
            <person name="Shirouzu T."/>
            <person name="Yoshinaga Y."/>
            <person name="Martin F.M."/>
            <person name="Grigoriev I.V."/>
            <person name="Hibbett D.S."/>
        </authorList>
    </citation>
    <scope>NUCLEOTIDE SEQUENCE [LARGE SCALE GENOMIC DNA]</scope>
    <source>
        <strain evidence="3 4">TUFC12733</strain>
    </source>
</reference>
<organism evidence="3 4">
    <name type="scientific">Calocera viscosa (strain TUFC12733)</name>
    <dbReference type="NCBI Taxonomy" id="1330018"/>
    <lineage>
        <taxon>Eukaryota</taxon>
        <taxon>Fungi</taxon>
        <taxon>Dikarya</taxon>
        <taxon>Basidiomycota</taxon>
        <taxon>Agaricomycotina</taxon>
        <taxon>Dacrymycetes</taxon>
        <taxon>Dacrymycetales</taxon>
        <taxon>Dacrymycetaceae</taxon>
        <taxon>Calocera</taxon>
    </lineage>
</organism>
<dbReference type="AlphaFoldDB" id="A0A167QUP7"/>
<dbReference type="InterPro" id="IPR001932">
    <property type="entry name" value="PPM-type_phosphatase-like_dom"/>
</dbReference>
<dbReference type="Gene3D" id="3.60.40.10">
    <property type="entry name" value="PPM-type phosphatase domain"/>
    <property type="match status" value="1"/>
</dbReference>
<dbReference type="GO" id="GO:0004722">
    <property type="term" value="F:protein serine/threonine phosphatase activity"/>
    <property type="evidence" value="ECO:0007669"/>
    <property type="project" value="InterPro"/>
</dbReference>
<dbReference type="SMART" id="SM00332">
    <property type="entry name" value="PP2Cc"/>
    <property type="match status" value="1"/>
</dbReference>